<dbReference type="AlphaFoldDB" id="A0A2A4FQK5"/>
<evidence type="ECO:0000313" key="1">
    <source>
        <dbReference type="EMBL" id="PCE39728.1"/>
    </source>
</evidence>
<dbReference type="Proteomes" id="UP000218934">
    <property type="component" value="Unassembled WGS sequence"/>
</dbReference>
<dbReference type="NCBIfam" id="TIGR04433">
    <property type="entry name" value="UrcA_uranyl"/>
    <property type="match status" value="1"/>
</dbReference>
<reference evidence="1 2" key="1">
    <citation type="submission" date="2017-09" db="EMBL/GenBank/DDBJ databases">
        <title>The Catabolism of 3,6-Dichlorosalicylic acid is Initiated by the Cytochrome P450 Monooxygenase DsmABC in Rhizorhabdus dicambivorans Ndbn-20.</title>
        <authorList>
            <person name="Na L."/>
        </authorList>
    </citation>
    <scope>NUCLEOTIDE SEQUENCE [LARGE SCALE GENOMIC DNA]</scope>
    <source>
        <strain evidence="1 2">Ndbn-20m</strain>
    </source>
</reference>
<organism evidence="1 2">
    <name type="scientific">Rhizorhabdus dicambivorans</name>
    <dbReference type="NCBI Taxonomy" id="1850238"/>
    <lineage>
        <taxon>Bacteria</taxon>
        <taxon>Pseudomonadati</taxon>
        <taxon>Pseudomonadota</taxon>
        <taxon>Alphaproteobacteria</taxon>
        <taxon>Sphingomonadales</taxon>
        <taxon>Sphingomonadaceae</taxon>
        <taxon>Rhizorhabdus</taxon>
    </lineage>
</organism>
<keyword evidence="2" id="KW-1185">Reference proteome</keyword>
<accession>A0A2A4FQK5</accession>
<proteinExistence type="predicted"/>
<dbReference type="EMBL" id="NWUF01000049">
    <property type="protein sequence ID" value="PCE39728.1"/>
    <property type="molecule type" value="Genomic_DNA"/>
</dbReference>
<name>A0A2A4FQK5_9SPHN</name>
<sequence>MAVILMVTRPLSTRPAGDGVIDSTGIGISEQLCREDRFRAPAMPGGCFVGRPVRKDATMMKKHFPKALWLAAGAALIGLSAPLSAQPVEEELVVTGRYGKVPDSTQSLSQSISYRDLDLSTAAGRAEIRHRIKLTARYLCDKLGESDTGSSVAPSCQQAATADAMKRIGTIEETFSPRGTTWVAGPAWAPPYPADWATRY</sequence>
<evidence type="ECO:0000313" key="2">
    <source>
        <dbReference type="Proteomes" id="UP000218934"/>
    </source>
</evidence>
<dbReference type="OrthoDB" id="7471582at2"/>
<dbReference type="KEGG" id="rdi:CMV14_10580"/>
<gene>
    <name evidence="1" type="ORF">COO09_23980</name>
</gene>
<protein>
    <submittedName>
        <fullName evidence="1">UrcA family protein</fullName>
    </submittedName>
</protein>
<dbReference type="InterPro" id="IPR030972">
    <property type="entry name" value="UrcA_uranyl"/>
</dbReference>
<comment type="caution">
    <text evidence="1">The sequence shown here is derived from an EMBL/GenBank/DDBJ whole genome shotgun (WGS) entry which is preliminary data.</text>
</comment>